<dbReference type="PANTHER" id="PTHR30118:SF6">
    <property type="entry name" value="HTH-TYPE TRANSCRIPTIONAL REGULATOR LEUO"/>
    <property type="match status" value="1"/>
</dbReference>
<dbReference type="InterPro" id="IPR000847">
    <property type="entry name" value="LysR_HTH_N"/>
</dbReference>
<evidence type="ECO:0000259" key="5">
    <source>
        <dbReference type="PROSITE" id="PS50931"/>
    </source>
</evidence>
<dbReference type="InterPro" id="IPR036390">
    <property type="entry name" value="WH_DNA-bd_sf"/>
</dbReference>
<protein>
    <submittedName>
        <fullName evidence="6">LysR family transcriptional regulator</fullName>
    </submittedName>
</protein>
<dbReference type="AlphaFoldDB" id="A0A6I4TAK2"/>
<dbReference type="GO" id="GO:0003677">
    <property type="term" value="F:DNA binding"/>
    <property type="evidence" value="ECO:0007669"/>
    <property type="project" value="UniProtKB-KW"/>
</dbReference>
<dbReference type="PANTHER" id="PTHR30118">
    <property type="entry name" value="HTH-TYPE TRANSCRIPTIONAL REGULATOR LEUO-RELATED"/>
    <property type="match status" value="1"/>
</dbReference>
<organism evidence="6 7">
    <name type="scientific">Altericroceibacterium endophyticum</name>
    <dbReference type="NCBI Taxonomy" id="1808508"/>
    <lineage>
        <taxon>Bacteria</taxon>
        <taxon>Pseudomonadati</taxon>
        <taxon>Pseudomonadota</taxon>
        <taxon>Alphaproteobacteria</taxon>
        <taxon>Sphingomonadales</taxon>
        <taxon>Erythrobacteraceae</taxon>
        <taxon>Altericroceibacterium</taxon>
    </lineage>
</organism>
<reference evidence="6 7" key="1">
    <citation type="submission" date="2019-12" db="EMBL/GenBank/DDBJ databases">
        <title>Genomic-based taxomic classification of the family Erythrobacteraceae.</title>
        <authorList>
            <person name="Xu L."/>
        </authorList>
    </citation>
    <scope>NUCLEOTIDE SEQUENCE [LARGE SCALE GENOMIC DNA]</scope>
    <source>
        <strain evidence="6 7">LMG 29518</strain>
    </source>
</reference>
<evidence type="ECO:0000313" key="6">
    <source>
        <dbReference type="EMBL" id="MXO67053.1"/>
    </source>
</evidence>
<dbReference type="Gene3D" id="1.10.10.10">
    <property type="entry name" value="Winged helix-like DNA-binding domain superfamily/Winged helix DNA-binding domain"/>
    <property type="match status" value="1"/>
</dbReference>
<dbReference type="InterPro" id="IPR005119">
    <property type="entry name" value="LysR_subst-bd"/>
</dbReference>
<keyword evidence="3" id="KW-0238">DNA-binding</keyword>
<gene>
    <name evidence="6" type="ORF">GRI91_14910</name>
</gene>
<evidence type="ECO:0000256" key="2">
    <source>
        <dbReference type="ARBA" id="ARBA00023015"/>
    </source>
</evidence>
<feature type="domain" description="HTH lysR-type" evidence="5">
    <location>
        <begin position="25"/>
        <end position="82"/>
    </location>
</feature>
<dbReference type="Pfam" id="PF03466">
    <property type="entry name" value="LysR_substrate"/>
    <property type="match status" value="1"/>
</dbReference>
<comment type="similarity">
    <text evidence="1">Belongs to the LysR transcriptional regulatory family.</text>
</comment>
<keyword evidence="2" id="KW-0805">Transcription regulation</keyword>
<dbReference type="SUPFAM" id="SSF46785">
    <property type="entry name" value="Winged helix' DNA-binding domain"/>
    <property type="match status" value="1"/>
</dbReference>
<evidence type="ECO:0000256" key="4">
    <source>
        <dbReference type="ARBA" id="ARBA00023163"/>
    </source>
</evidence>
<evidence type="ECO:0000313" key="7">
    <source>
        <dbReference type="Proteomes" id="UP000438476"/>
    </source>
</evidence>
<dbReference type="InterPro" id="IPR036388">
    <property type="entry name" value="WH-like_DNA-bd_sf"/>
</dbReference>
<dbReference type="Gene3D" id="3.40.190.10">
    <property type="entry name" value="Periplasmic binding protein-like II"/>
    <property type="match status" value="2"/>
</dbReference>
<dbReference type="CDD" id="cd08417">
    <property type="entry name" value="PBP2_Nitroaromatics_like"/>
    <property type="match status" value="1"/>
</dbReference>
<dbReference type="RefSeq" id="WP_160737506.1">
    <property type="nucleotide sequence ID" value="NZ_WTYT01000007.1"/>
</dbReference>
<evidence type="ECO:0000256" key="3">
    <source>
        <dbReference type="ARBA" id="ARBA00023125"/>
    </source>
</evidence>
<dbReference type="OrthoDB" id="8339333at2"/>
<dbReference type="Proteomes" id="UP000438476">
    <property type="component" value="Unassembled WGS sequence"/>
</dbReference>
<evidence type="ECO:0000256" key="1">
    <source>
        <dbReference type="ARBA" id="ARBA00009437"/>
    </source>
</evidence>
<keyword evidence="7" id="KW-1185">Reference proteome</keyword>
<dbReference type="Pfam" id="PF00126">
    <property type="entry name" value="HTH_1"/>
    <property type="match status" value="1"/>
</dbReference>
<dbReference type="SUPFAM" id="SSF53850">
    <property type="entry name" value="Periplasmic binding protein-like II"/>
    <property type="match status" value="1"/>
</dbReference>
<sequence length="324" mass="36073">MMVPRGIKTSASNQDVSAVVQSRSLDLNLLKALVVLLHTKSVTGAARKLGVSQPAVSRSLAQLRNLFQDQLLFRTNRGMELTRRAEDLLHPLQEWQELTCALLARPEFNPAAIHRTFRIAATDFGAVSVLAPAMAAFHAAAPHARMEMVAFSENMTERLKTGDLDLIITGSPPEFSATYGRHLFTDQCVCAMRHDHPLLAENPEQVPLEEFLRWPHVSIVIEENSVDPINRFIGDYASQRQIIAVTPYFRGATHFLANSNAILTLPASMVQPAETGGIVTRRPPSLIPAFDYWMLWNERNRRDYATQWLVDLLSTSASAHSPDA</sequence>
<accession>A0A6I4TAK2</accession>
<dbReference type="GO" id="GO:0003700">
    <property type="term" value="F:DNA-binding transcription factor activity"/>
    <property type="evidence" value="ECO:0007669"/>
    <property type="project" value="InterPro"/>
</dbReference>
<dbReference type="PROSITE" id="PS50931">
    <property type="entry name" value="HTH_LYSR"/>
    <property type="match status" value="1"/>
</dbReference>
<name>A0A6I4TAK2_9SPHN</name>
<proteinExistence type="inferred from homology"/>
<dbReference type="PRINTS" id="PR00039">
    <property type="entry name" value="HTHLYSR"/>
</dbReference>
<dbReference type="InterPro" id="IPR037402">
    <property type="entry name" value="YidZ_PBP2"/>
</dbReference>
<keyword evidence="4" id="KW-0804">Transcription</keyword>
<comment type="caution">
    <text evidence="6">The sequence shown here is derived from an EMBL/GenBank/DDBJ whole genome shotgun (WGS) entry which is preliminary data.</text>
</comment>
<dbReference type="InterPro" id="IPR050389">
    <property type="entry name" value="LysR-type_TF"/>
</dbReference>
<dbReference type="EMBL" id="WTYT01000007">
    <property type="protein sequence ID" value="MXO67053.1"/>
    <property type="molecule type" value="Genomic_DNA"/>
</dbReference>